<feature type="chain" id="PRO_5007285871" evidence="1">
    <location>
        <begin position="33"/>
        <end position="196"/>
    </location>
</feature>
<evidence type="ECO:0000313" key="2">
    <source>
        <dbReference type="EMBL" id="JAP82264.1"/>
    </source>
</evidence>
<dbReference type="AlphaFoldDB" id="A0A131YSN5"/>
<feature type="signal peptide" evidence="1">
    <location>
        <begin position="1"/>
        <end position="32"/>
    </location>
</feature>
<organism evidence="2">
    <name type="scientific">Rhipicephalus appendiculatus</name>
    <name type="common">Brown ear tick</name>
    <dbReference type="NCBI Taxonomy" id="34631"/>
    <lineage>
        <taxon>Eukaryota</taxon>
        <taxon>Metazoa</taxon>
        <taxon>Ecdysozoa</taxon>
        <taxon>Arthropoda</taxon>
        <taxon>Chelicerata</taxon>
        <taxon>Arachnida</taxon>
        <taxon>Acari</taxon>
        <taxon>Parasitiformes</taxon>
        <taxon>Ixodida</taxon>
        <taxon>Ixodoidea</taxon>
        <taxon>Ixodidae</taxon>
        <taxon>Rhipicephalinae</taxon>
        <taxon>Rhipicephalus</taxon>
        <taxon>Rhipicephalus</taxon>
    </lineage>
</organism>
<reference evidence="2" key="1">
    <citation type="journal article" date="2016" name="Ticks Tick Borne Dis.">
        <title>De novo assembly and annotation of the salivary gland transcriptome of Rhipicephalus appendiculatus male and female ticks during blood feeding.</title>
        <authorList>
            <person name="de Castro M.H."/>
            <person name="de Klerk D."/>
            <person name="Pienaar R."/>
            <person name="Latif A.A."/>
            <person name="Rees D.J."/>
            <person name="Mans B.J."/>
        </authorList>
    </citation>
    <scope>NUCLEOTIDE SEQUENCE</scope>
    <source>
        <tissue evidence="2">Salivary glands</tissue>
    </source>
</reference>
<sequence length="196" mass="22229">MKTLKNILAALVAAFPALIFLIIEPSAIPTGAVDIPANAYNIVKFYDTRHPIITAFTTEEHGICKDDIMWNISNTDIFFLRGFKEGWKPPTLMRGVFWETKEIRSVGANAMNVTSTGDKQFPPRNGTSWNSMETILFAYSDYICGVFRVDMETNGGTTRVYDVRVRNANNMTTIMQVCYEYAKKTELKFKTCPLLR</sequence>
<keyword evidence="1" id="KW-0732">Signal</keyword>
<accession>A0A131YSN5</accession>
<dbReference type="EMBL" id="GEDV01006293">
    <property type="protein sequence ID" value="JAP82264.1"/>
    <property type="molecule type" value="Transcribed_RNA"/>
</dbReference>
<proteinExistence type="predicted"/>
<name>A0A131YSN5_RHIAP</name>
<evidence type="ECO:0000256" key="1">
    <source>
        <dbReference type="SAM" id="SignalP"/>
    </source>
</evidence>
<protein>
    <submittedName>
        <fullName evidence="2">Lipocalin</fullName>
    </submittedName>
</protein>